<dbReference type="RefSeq" id="WP_394461935.1">
    <property type="nucleotide sequence ID" value="NZ_JBIGHZ010000004.1"/>
</dbReference>
<feature type="transmembrane region" description="Helical" evidence="1">
    <location>
        <begin position="100"/>
        <end position="120"/>
    </location>
</feature>
<evidence type="ECO:0000313" key="3">
    <source>
        <dbReference type="EMBL" id="MFG6449088.1"/>
    </source>
</evidence>
<keyword evidence="1" id="KW-0472">Membrane</keyword>
<feature type="transmembrane region" description="Helical" evidence="1">
    <location>
        <begin position="127"/>
        <end position="145"/>
    </location>
</feature>
<protein>
    <submittedName>
        <fullName evidence="3">Tripartite tricarboxylate transporter TctB family protein</fullName>
    </submittedName>
</protein>
<name>A0ABW7FXS4_9BURK</name>
<feature type="transmembrane region" description="Helical" evidence="1">
    <location>
        <begin position="41"/>
        <end position="62"/>
    </location>
</feature>
<feature type="transmembrane region" description="Helical" evidence="1">
    <location>
        <begin position="74"/>
        <end position="94"/>
    </location>
</feature>
<reference evidence="3 4" key="1">
    <citation type="submission" date="2024-08" db="EMBL/GenBank/DDBJ databases">
        <authorList>
            <person name="Lu H."/>
        </authorList>
    </citation>
    <scope>NUCLEOTIDE SEQUENCE [LARGE SCALE GENOMIC DNA]</scope>
    <source>
        <strain evidence="3 4">BYS180W</strain>
    </source>
</reference>
<evidence type="ECO:0000313" key="4">
    <source>
        <dbReference type="Proteomes" id="UP001606099"/>
    </source>
</evidence>
<dbReference type="Pfam" id="PF07331">
    <property type="entry name" value="TctB"/>
    <property type="match status" value="1"/>
</dbReference>
<keyword evidence="4" id="KW-1185">Reference proteome</keyword>
<feature type="domain" description="DUF1468" evidence="2">
    <location>
        <begin position="9"/>
        <end position="149"/>
    </location>
</feature>
<dbReference type="Proteomes" id="UP001606099">
    <property type="component" value="Unassembled WGS sequence"/>
</dbReference>
<keyword evidence="1" id="KW-0812">Transmembrane</keyword>
<organism evidence="3 4">
    <name type="scientific">Roseateles rivi</name>
    <dbReference type="NCBI Taxonomy" id="3299028"/>
    <lineage>
        <taxon>Bacteria</taxon>
        <taxon>Pseudomonadati</taxon>
        <taxon>Pseudomonadota</taxon>
        <taxon>Betaproteobacteria</taxon>
        <taxon>Burkholderiales</taxon>
        <taxon>Sphaerotilaceae</taxon>
        <taxon>Roseateles</taxon>
    </lineage>
</organism>
<dbReference type="InterPro" id="IPR009936">
    <property type="entry name" value="DUF1468"/>
</dbReference>
<evidence type="ECO:0000259" key="2">
    <source>
        <dbReference type="Pfam" id="PF07331"/>
    </source>
</evidence>
<comment type="caution">
    <text evidence="3">The sequence shown here is derived from an EMBL/GenBank/DDBJ whole genome shotgun (WGS) entry which is preliminary data.</text>
</comment>
<sequence length="157" mass="16368">MRHTRHQDFWAGLVLLAIGLGFAVGASTYPVGSVVAPGPGFFPLLVGSLLSAVGVFMALLAPRQGRARPACEGVSARATLRVLFCVLGSIAVFTLGLPSLGLVLTTSAAVLLACCAVKVISWRASVLLALALTLMSSLLFVWGLGLDWPLLPAAWLR</sequence>
<dbReference type="EMBL" id="JBIGHZ010000004">
    <property type="protein sequence ID" value="MFG6449088.1"/>
    <property type="molecule type" value="Genomic_DNA"/>
</dbReference>
<accession>A0ABW7FXS4</accession>
<keyword evidence="1" id="KW-1133">Transmembrane helix</keyword>
<evidence type="ECO:0000256" key="1">
    <source>
        <dbReference type="SAM" id="Phobius"/>
    </source>
</evidence>
<proteinExistence type="predicted"/>
<gene>
    <name evidence="3" type="ORF">ACG0Z6_12680</name>
</gene>